<sequence>MAGDMFPALGGMDDTVQSCLFHRRRFYRDDVVEHEVDYGLPTFRIQPPPSSSAAARWDLAQQPLRRALINSSNSSKEDVSDATSLLEGMRKFFNARDNCDESFLFANHNQTVASIYNSAGLDKLTAESALKALASHLRTNNGSVAKRMVAQPCSSGSRPEQIFRISIDTTSDLAAVQKTAFEWSKGICARKRDLTTAGDLPSVRVWNIAGDNSTRSSSNPTSSLTLISRFLRKRNRHRNNHVHKRTAALKARADGTCATHLIKDGDLCSASAEQYRLTVDKLEEWNKGKPGPGPNARTCWLATTCVSARAVLPCQHPRREHTTRAFTACFRFTATSTRLKEAVPAARSQATRTPMSPTASESILVDRPPKIDGFNYLEFLTVLKSRVGSGKSVLIAAPAYWYLKAFLIDRIAAVIGCIVYTNYMESGTMAT</sequence>
<dbReference type="GO" id="GO:0008061">
    <property type="term" value="F:chitin binding"/>
    <property type="evidence" value="ECO:0007669"/>
    <property type="project" value="UniProtKB-KW"/>
</dbReference>
<feature type="domain" description="LysM" evidence="3">
    <location>
        <begin position="258"/>
        <end position="307"/>
    </location>
</feature>
<accession>A0A2B7YL36</accession>
<dbReference type="EMBL" id="PDNA01000037">
    <property type="protein sequence ID" value="PGH21317.1"/>
    <property type="molecule type" value="Genomic_DNA"/>
</dbReference>
<evidence type="ECO:0000256" key="2">
    <source>
        <dbReference type="ARBA" id="ARBA00023026"/>
    </source>
</evidence>
<dbReference type="Proteomes" id="UP000224634">
    <property type="component" value="Unassembled WGS sequence"/>
</dbReference>
<protein>
    <recommendedName>
        <fullName evidence="3">LysM domain-containing protein</fullName>
    </recommendedName>
</protein>
<evidence type="ECO:0000313" key="4">
    <source>
        <dbReference type="EMBL" id="PGH21317.1"/>
    </source>
</evidence>
<dbReference type="PANTHER" id="PTHR47700">
    <property type="entry name" value="V CHITINASE, PUTATIVE (AFU_ORTHOLOGUE AFUA_6G13720)-RELATED"/>
    <property type="match status" value="1"/>
</dbReference>
<keyword evidence="2" id="KW-0843">Virulence</keyword>
<dbReference type="AlphaFoldDB" id="A0A2B7YL36"/>
<gene>
    <name evidence="4" type="ORF">AJ80_03368</name>
</gene>
<reference evidence="4 5" key="1">
    <citation type="submission" date="2017-10" db="EMBL/GenBank/DDBJ databases">
        <title>Comparative genomics in systemic dimorphic fungi from Ajellomycetaceae.</title>
        <authorList>
            <person name="Munoz J.F."/>
            <person name="Mcewen J.G."/>
            <person name="Clay O.K."/>
            <person name="Cuomo C.A."/>
        </authorList>
    </citation>
    <scope>NUCLEOTIDE SEQUENCE [LARGE SCALE GENOMIC DNA]</scope>
    <source>
        <strain evidence="4 5">UAMH7299</strain>
    </source>
</reference>
<evidence type="ECO:0000256" key="1">
    <source>
        <dbReference type="ARBA" id="ARBA00022669"/>
    </source>
</evidence>
<dbReference type="OrthoDB" id="4169865at2759"/>
<dbReference type="Gene3D" id="3.10.350.10">
    <property type="entry name" value="LysM domain"/>
    <property type="match status" value="1"/>
</dbReference>
<dbReference type="InterPro" id="IPR053214">
    <property type="entry name" value="LysM12-like"/>
</dbReference>
<dbReference type="InterPro" id="IPR036779">
    <property type="entry name" value="LysM_dom_sf"/>
</dbReference>
<dbReference type="PANTHER" id="PTHR47700:SF2">
    <property type="entry name" value="CHITINASE"/>
    <property type="match status" value="1"/>
</dbReference>
<evidence type="ECO:0000259" key="3">
    <source>
        <dbReference type="PROSITE" id="PS51782"/>
    </source>
</evidence>
<dbReference type="InterPro" id="IPR018392">
    <property type="entry name" value="LysM"/>
</dbReference>
<dbReference type="PROSITE" id="PS51782">
    <property type="entry name" value="LYSM"/>
    <property type="match status" value="1"/>
</dbReference>
<keyword evidence="5" id="KW-1185">Reference proteome</keyword>
<organism evidence="4 5">
    <name type="scientific">Polytolypa hystricis (strain UAMH7299)</name>
    <dbReference type="NCBI Taxonomy" id="1447883"/>
    <lineage>
        <taxon>Eukaryota</taxon>
        <taxon>Fungi</taxon>
        <taxon>Dikarya</taxon>
        <taxon>Ascomycota</taxon>
        <taxon>Pezizomycotina</taxon>
        <taxon>Eurotiomycetes</taxon>
        <taxon>Eurotiomycetidae</taxon>
        <taxon>Onygenales</taxon>
        <taxon>Onygenales incertae sedis</taxon>
        <taxon>Polytolypa</taxon>
    </lineage>
</organism>
<proteinExistence type="predicted"/>
<keyword evidence="1" id="KW-0147">Chitin-binding</keyword>
<name>A0A2B7YL36_POLH7</name>
<dbReference type="STRING" id="1447883.A0A2B7YL36"/>
<evidence type="ECO:0000313" key="5">
    <source>
        <dbReference type="Proteomes" id="UP000224634"/>
    </source>
</evidence>
<comment type="caution">
    <text evidence="4">The sequence shown here is derived from an EMBL/GenBank/DDBJ whole genome shotgun (WGS) entry which is preliminary data.</text>
</comment>